<gene>
    <name evidence="8" type="ORF">CNMCM7691_003122</name>
</gene>
<name>A0A8H6VCK0_9EURO</name>
<keyword evidence="9" id="KW-1185">Reference proteome</keyword>
<feature type="compositionally biased region" description="Acidic residues" evidence="5">
    <location>
        <begin position="749"/>
        <end position="763"/>
    </location>
</feature>
<dbReference type="InterPro" id="IPR037274">
    <property type="entry name" value="Znf_CHY_sf"/>
</dbReference>
<dbReference type="InterPro" id="IPR039512">
    <property type="entry name" value="RCHY1_zinc-ribbon"/>
</dbReference>
<evidence type="ECO:0000256" key="3">
    <source>
        <dbReference type="ARBA" id="ARBA00022833"/>
    </source>
</evidence>
<dbReference type="EMBL" id="JACBAG010001738">
    <property type="protein sequence ID" value="KAF7183209.1"/>
    <property type="molecule type" value="Genomic_DNA"/>
</dbReference>
<keyword evidence="2 4" id="KW-0863">Zinc-finger</keyword>
<feature type="domain" description="CHY-type" evidence="6">
    <location>
        <begin position="407"/>
        <end position="474"/>
    </location>
</feature>
<dbReference type="SUPFAM" id="SSF161245">
    <property type="entry name" value="Zinc hairpin stack"/>
    <property type="match status" value="1"/>
</dbReference>
<comment type="caution">
    <text evidence="8">The sequence shown here is derived from an EMBL/GenBank/DDBJ whole genome shotgun (WGS) entry which is preliminary data.</text>
</comment>
<evidence type="ECO:0000259" key="6">
    <source>
        <dbReference type="PROSITE" id="PS51266"/>
    </source>
</evidence>
<feature type="region of interest" description="Disordered" evidence="5">
    <location>
        <begin position="586"/>
        <end position="644"/>
    </location>
</feature>
<dbReference type="InterPro" id="IPR037275">
    <property type="entry name" value="Znf_CTCHY_sf"/>
</dbReference>
<protein>
    <recommendedName>
        <fullName evidence="10">CHY and RING finger domain protein</fullName>
    </recommendedName>
</protein>
<feature type="compositionally biased region" description="Acidic residues" evidence="5">
    <location>
        <begin position="718"/>
        <end position="741"/>
    </location>
</feature>
<dbReference type="Pfam" id="PF14599">
    <property type="entry name" value="zinc_ribbon_6"/>
    <property type="match status" value="1"/>
</dbReference>
<dbReference type="InterPro" id="IPR008913">
    <property type="entry name" value="Znf_CHY"/>
</dbReference>
<feature type="domain" description="CTCHY-type" evidence="7">
    <location>
        <begin position="476"/>
        <end position="543"/>
    </location>
</feature>
<evidence type="ECO:0000256" key="4">
    <source>
        <dbReference type="PROSITE-ProRule" id="PRU00601"/>
    </source>
</evidence>
<dbReference type="Gene3D" id="2.20.28.10">
    <property type="match status" value="1"/>
</dbReference>
<accession>A0A8H6VCK0</accession>
<feature type="compositionally biased region" description="Polar residues" evidence="5">
    <location>
        <begin position="317"/>
        <end position="345"/>
    </location>
</feature>
<dbReference type="PROSITE" id="PS51266">
    <property type="entry name" value="ZF_CHY"/>
    <property type="match status" value="1"/>
</dbReference>
<dbReference type="GO" id="GO:0006511">
    <property type="term" value="P:ubiquitin-dependent protein catabolic process"/>
    <property type="evidence" value="ECO:0007669"/>
    <property type="project" value="TreeGrafter"/>
</dbReference>
<evidence type="ECO:0000256" key="5">
    <source>
        <dbReference type="SAM" id="MobiDB-lite"/>
    </source>
</evidence>
<feature type="region of interest" description="Disordered" evidence="5">
    <location>
        <begin position="116"/>
        <end position="174"/>
    </location>
</feature>
<feature type="compositionally biased region" description="Basic and acidic residues" evidence="5">
    <location>
        <begin position="153"/>
        <end position="163"/>
    </location>
</feature>
<evidence type="ECO:0000256" key="2">
    <source>
        <dbReference type="ARBA" id="ARBA00022771"/>
    </source>
</evidence>
<dbReference type="PANTHER" id="PTHR21319">
    <property type="entry name" value="RING FINGER AND CHY ZINC FINGER DOMAIN-CONTAINING PROTEIN 1"/>
    <property type="match status" value="1"/>
</dbReference>
<evidence type="ECO:0008006" key="10">
    <source>
        <dbReference type="Google" id="ProtNLM"/>
    </source>
</evidence>
<dbReference type="Proteomes" id="UP000641853">
    <property type="component" value="Unassembled WGS sequence"/>
</dbReference>
<feature type="region of interest" description="Disordered" evidence="5">
    <location>
        <begin position="317"/>
        <end position="371"/>
    </location>
</feature>
<evidence type="ECO:0000256" key="1">
    <source>
        <dbReference type="ARBA" id="ARBA00022723"/>
    </source>
</evidence>
<keyword evidence="3" id="KW-0862">Zinc</keyword>
<dbReference type="GO" id="GO:0005634">
    <property type="term" value="C:nucleus"/>
    <property type="evidence" value="ECO:0007669"/>
    <property type="project" value="TreeGrafter"/>
</dbReference>
<dbReference type="GO" id="GO:0016567">
    <property type="term" value="P:protein ubiquitination"/>
    <property type="evidence" value="ECO:0007669"/>
    <property type="project" value="TreeGrafter"/>
</dbReference>
<feature type="compositionally biased region" description="Low complexity" evidence="5">
    <location>
        <begin position="356"/>
        <end position="368"/>
    </location>
</feature>
<keyword evidence="1" id="KW-0479">Metal-binding</keyword>
<feature type="compositionally biased region" description="Polar residues" evidence="5">
    <location>
        <begin position="607"/>
        <end position="644"/>
    </location>
</feature>
<feature type="compositionally biased region" description="Polar residues" evidence="5">
    <location>
        <begin position="135"/>
        <end position="145"/>
    </location>
</feature>
<reference evidence="8" key="1">
    <citation type="submission" date="2020-06" db="EMBL/GenBank/DDBJ databases">
        <title>Draft genome sequences of strains closely related to Aspergillus parafelis and Aspergillus hiratsukae.</title>
        <authorList>
            <person name="Dos Santos R.A.C."/>
            <person name="Rivero-Menendez O."/>
            <person name="Steenwyk J.L."/>
            <person name="Mead M.E."/>
            <person name="Goldman G.H."/>
            <person name="Alastruey-Izquierdo A."/>
            <person name="Rokas A."/>
        </authorList>
    </citation>
    <scope>NUCLEOTIDE SEQUENCE</scope>
    <source>
        <strain evidence="8">CNM-CM7691</strain>
    </source>
</reference>
<organism evidence="8 9">
    <name type="scientific">Aspergillus felis</name>
    <dbReference type="NCBI Taxonomy" id="1287682"/>
    <lineage>
        <taxon>Eukaryota</taxon>
        <taxon>Fungi</taxon>
        <taxon>Dikarya</taxon>
        <taxon>Ascomycota</taxon>
        <taxon>Pezizomycotina</taxon>
        <taxon>Eurotiomycetes</taxon>
        <taxon>Eurotiomycetidae</taxon>
        <taxon>Eurotiales</taxon>
        <taxon>Aspergillaceae</taxon>
        <taxon>Aspergillus</taxon>
        <taxon>Aspergillus subgen. Fumigati</taxon>
    </lineage>
</organism>
<dbReference type="InterPro" id="IPR017921">
    <property type="entry name" value="Znf_CTCHY"/>
</dbReference>
<dbReference type="SUPFAM" id="SSF161219">
    <property type="entry name" value="CHY zinc finger-like"/>
    <property type="match status" value="1"/>
</dbReference>
<dbReference type="PROSITE" id="PS51270">
    <property type="entry name" value="ZF_CTCHY"/>
    <property type="match status" value="1"/>
</dbReference>
<evidence type="ECO:0000313" key="8">
    <source>
        <dbReference type="EMBL" id="KAF7183209.1"/>
    </source>
</evidence>
<sequence length="769" mass="84835">MEQRAVIHAYRHLYRQGLKLISYSAPSRQVLLRTLRSAFRSSPARDFDPKKVANTLRFLQRASDVAGLEHKIVKNLLMVRYWEQPQVRKDVKLPFMSGLISSLLIETIVRQARRLSNQTDSHPPYNDDLGDSLPVTRSSSSSATHNGDDCAEVSDRRGDHETSAAELNGDCSDAEGTPFVLSPLASSELSSRRHVISPSQSRSGTTIVSSQSVHGLSDSEYVDGVQTYAAPEVIGAVSPLVSPRNMVFEANPSVQESHHLSDRNGNLDDIGDMFLLPEDDGMGVLRKKIHAIRDLQSSNEEKARMIHELMTERYNASQGKRNLISTSPRALSPSSPQLSERSVTPISHCGSRTSDHAPTNPASTASASHHVEDTYKLTADDLRPTFFPKPESNSPVCDFEDTDAEDVEEACLGCRHYKRNVKLQCFACKKWYTCRFCHDEVEDHHLDRPKTENMLCMLCGHAQPAAAVCRQCGEHAAQYYCNICKLWDNDSNKSIYHCNDCGICRIGQGLGKDFFHCRSQPMPVEFKDTSALIHCNDCGAKSVVRYHWLGLKCDMCESYNTAQIRLLHGEVSDSLDRVGGDNWDVSASPMRSSSHGAEEEEEATISLPLTQLRVDTSSPSGAGSSPRLTASSSGEQNGRFSSYSLTRGRAVSPVISNYFGLPPDRESSRSKSTLPFFGDLAGKDSNDHAGGKLRLWGTNIKYKYGFLDRETESADGTSEVEEEGDDGDDGDNGDDGDDSTDGESMASDDVVEPQEDDDEDEGIDIFGHR</sequence>
<evidence type="ECO:0000313" key="9">
    <source>
        <dbReference type="Proteomes" id="UP000641853"/>
    </source>
</evidence>
<dbReference type="PANTHER" id="PTHR21319:SF0">
    <property type="entry name" value="AND RING FINGER DOMAIN PROTEIN, PUTATIVE (AFU_ORTHOLOGUE AFUA_1G08900)-RELATED"/>
    <property type="match status" value="1"/>
</dbReference>
<dbReference type="AlphaFoldDB" id="A0A8H6VCK0"/>
<feature type="region of interest" description="Disordered" evidence="5">
    <location>
        <begin position="709"/>
        <end position="769"/>
    </location>
</feature>
<evidence type="ECO:0000259" key="7">
    <source>
        <dbReference type="PROSITE" id="PS51270"/>
    </source>
</evidence>
<proteinExistence type="predicted"/>
<dbReference type="GO" id="GO:0061630">
    <property type="term" value="F:ubiquitin protein ligase activity"/>
    <property type="evidence" value="ECO:0007669"/>
    <property type="project" value="TreeGrafter"/>
</dbReference>
<dbReference type="Pfam" id="PF05495">
    <property type="entry name" value="zf-CHY"/>
    <property type="match status" value="1"/>
</dbReference>
<dbReference type="GO" id="GO:0008270">
    <property type="term" value="F:zinc ion binding"/>
    <property type="evidence" value="ECO:0007669"/>
    <property type="project" value="UniProtKB-KW"/>
</dbReference>